<evidence type="ECO:0000256" key="3">
    <source>
        <dbReference type="ARBA" id="ARBA00022475"/>
    </source>
</evidence>
<dbReference type="CDD" id="cd06173">
    <property type="entry name" value="MFS_MefA_like"/>
    <property type="match status" value="1"/>
</dbReference>
<evidence type="ECO:0000256" key="1">
    <source>
        <dbReference type="ARBA" id="ARBA00004651"/>
    </source>
</evidence>
<evidence type="ECO:0000259" key="8">
    <source>
        <dbReference type="PROSITE" id="PS50850"/>
    </source>
</evidence>
<reference evidence="9 10" key="1">
    <citation type="submission" date="2013-03" db="EMBL/GenBank/DDBJ databases">
        <title>Assembly of a new bacterial strain Brevibacillus borstelensis AK1.</title>
        <authorList>
            <person name="Rajan I."/>
            <person name="PoliReddy D."/>
            <person name="Sugumar T."/>
            <person name="Rathinam K."/>
            <person name="Alqarawi S."/>
            <person name="Khalil A.B."/>
            <person name="Sivakumar N."/>
        </authorList>
    </citation>
    <scope>NUCLEOTIDE SEQUENCE [LARGE SCALE GENOMIC DNA]</scope>
    <source>
        <strain evidence="9 10">AK1</strain>
    </source>
</reference>
<dbReference type="SUPFAM" id="SSF103473">
    <property type="entry name" value="MFS general substrate transporter"/>
    <property type="match status" value="1"/>
</dbReference>
<evidence type="ECO:0000256" key="7">
    <source>
        <dbReference type="SAM" id="Phobius"/>
    </source>
</evidence>
<keyword evidence="6 7" id="KW-0472">Membrane</keyword>
<dbReference type="PRINTS" id="PR01035">
    <property type="entry name" value="TCRTETA"/>
</dbReference>
<proteinExistence type="predicted"/>
<feature type="transmembrane region" description="Helical" evidence="7">
    <location>
        <begin position="310"/>
        <end position="330"/>
    </location>
</feature>
<keyword evidence="5 7" id="KW-1133">Transmembrane helix</keyword>
<feature type="transmembrane region" description="Helical" evidence="7">
    <location>
        <begin position="282"/>
        <end position="304"/>
    </location>
</feature>
<accession>M8DUL6</accession>
<dbReference type="InterPro" id="IPR020846">
    <property type="entry name" value="MFS_dom"/>
</dbReference>
<feature type="transmembrane region" description="Helical" evidence="7">
    <location>
        <begin position="12"/>
        <end position="38"/>
    </location>
</feature>
<dbReference type="PATRIC" id="fig|1300222.3.peg.4495"/>
<name>M8DUL6_9BACL</name>
<dbReference type="PROSITE" id="PS50850">
    <property type="entry name" value="MFS"/>
    <property type="match status" value="1"/>
</dbReference>
<dbReference type="PANTHER" id="PTHR43266:SF2">
    <property type="entry name" value="MAJOR FACILITATOR SUPERFAMILY (MFS) PROFILE DOMAIN-CONTAINING PROTEIN"/>
    <property type="match status" value="1"/>
</dbReference>
<evidence type="ECO:0000313" key="10">
    <source>
        <dbReference type="Proteomes" id="UP000012081"/>
    </source>
</evidence>
<evidence type="ECO:0000256" key="6">
    <source>
        <dbReference type="ARBA" id="ARBA00023136"/>
    </source>
</evidence>
<keyword evidence="2" id="KW-0813">Transport</keyword>
<dbReference type="Proteomes" id="UP000012081">
    <property type="component" value="Unassembled WGS sequence"/>
</dbReference>
<dbReference type="InterPro" id="IPR001958">
    <property type="entry name" value="Tet-R_TetA/multi-R_MdtG-like"/>
</dbReference>
<dbReference type="Pfam" id="PF05977">
    <property type="entry name" value="MFS_3"/>
    <property type="match status" value="1"/>
</dbReference>
<feature type="transmembrane region" description="Helical" evidence="7">
    <location>
        <begin position="351"/>
        <end position="374"/>
    </location>
</feature>
<dbReference type="InterPro" id="IPR036259">
    <property type="entry name" value="MFS_trans_sf"/>
</dbReference>
<dbReference type="InterPro" id="IPR010290">
    <property type="entry name" value="TM_effector"/>
</dbReference>
<feature type="transmembrane region" description="Helical" evidence="7">
    <location>
        <begin position="154"/>
        <end position="182"/>
    </location>
</feature>
<feature type="domain" description="Major facilitator superfamily (MFS) profile" evidence="8">
    <location>
        <begin position="1"/>
        <end position="406"/>
    </location>
</feature>
<dbReference type="AlphaFoldDB" id="M8DUL6"/>
<feature type="transmembrane region" description="Helical" evidence="7">
    <location>
        <begin position="82"/>
        <end position="105"/>
    </location>
</feature>
<evidence type="ECO:0000256" key="2">
    <source>
        <dbReference type="ARBA" id="ARBA00022448"/>
    </source>
</evidence>
<evidence type="ECO:0000256" key="4">
    <source>
        <dbReference type="ARBA" id="ARBA00022692"/>
    </source>
</evidence>
<keyword evidence="4 7" id="KW-0812">Transmembrane</keyword>
<dbReference type="STRING" id="1300222.I532_21375"/>
<gene>
    <name evidence="9" type="ORF">I532_21375</name>
</gene>
<comment type="caution">
    <text evidence="9">The sequence shown here is derived from an EMBL/GenBank/DDBJ whole genome shotgun (WGS) entry which is preliminary data.</text>
</comment>
<feature type="transmembrane region" description="Helical" evidence="7">
    <location>
        <begin position="380"/>
        <end position="397"/>
    </location>
</feature>
<dbReference type="Gene3D" id="1.20.1250.20">
    <property type="entry name" value="MFS general substrate transporter like domains"/>
    <property type="match status" value="1"/>
</dbReference>
<sequence>MMLLKNRVFAKMFAAYGLSTLGDWFDFIALSMLLGYVWKAEPMTLALLPLAYALPSVFLSQFAGIAADRFGKLKVMIITDLIRFGLTLLLILAPNPWWLLGIVLIRSTAEIFYAPAHQALTRHVVSEDQLLQAASLNGSVFQSGKLIGPLLGGIAAAFVSPAVCLLINALSFLGSAACLLGIGSIRESAQGETNTAETPEHTSWIATWLEGWRILLHNRTLFFSTLFFLVSLTAIQLVDAQFVVILREKAPGQPELLGYMISAIGVGALLAVMWLSRLKEIVSYGWVLGGGVLLIGVMVTWAGLYQPGSGVSWLLLAAFLGGIGTGLASVGSNYLRQKETPKEAIGRVTGILDSLSSSIFIVAPLLGGALIQTWGVSLSFQWTGILIGGIGAAGILLQKVIWKRKSVQNESLQGWG</sequence>
<protein>
    <recommendedName>
        <fullName evidence="8">Major facilitator superfamily (MFS) profile domain-containing protein</fullName>
    </recommendedName>
</protein>
<dbReference type="PANTHER" id="PTHR43266">
    <property type="entry name" value="MACROLIDE-EFFLUX PROTEIN"/>
    <property type="match status" value="1"/>
</dbReference>
<feature type="transmembrane region" description="Helical" evidence="7">
    <location>
        <begin position="221"/>
        <end position="244"/>
    </location>
</feature>
<dbReference type="GO" id="GO:0022857">
    <property type="term" value="F:transmembrane transporter activity"/>
    <property type="evidence" value="ECO:0007669"/>
    <property type="project" value="InterPro"/>
</dbReference>
<feature type="transmembrane region" description="Helical" evidence="7">
    <location>
        <begin position="256"/>
        <end position="275"/>
    </location>
</feature>
<dbReference type="EMBL" id="APBN01000013">
    <property type="protein sequence ID" value="EMT50661.1"/>
    <property type="molecule type" value="Genomic_DNA"/>
</dbReference>
<keyword evidence="10" id="KW-1185">Reference proteome</keyword>
<dbReference type="GO" id="GO:0005886">
    <property type="term" value="C:plasma membrane"/>
    <property type="evidence" value="ECO:0007669"/>
    <property type="project" value="UniProtKB-SubCell"/>
</dbReference>
<feature type="transmembrane region" description="Helical" evidence="7">
    <location>
        <begin position="50"/>
        <end position="70"/>
    </location>
</feature>
<dbReference type="RefSeq" id="WP_003391087.1">
    <property type="nucleotide sequence ID" value="NZ_APBN01000013.1"/>
</dbReference>
<comment type="subcellular location">
    <subcellularLocation>
        <location evidence="1">Cell membrane</location>
        <topology evidence="1">Multi-pass membrane protein</topology>
    </subcellularLocation>
</comment>
<evidence type="ECO:0000313" key="9">
    <source>
        <dbReference type="EMBL" id="EMT50661.1"/>
    </source>
</evidence>
<organism evidence="9 10">
    <name type="scientific">Brevibacillus borstelensis AK1</name>
    <dbReference type="NCBI Taxonomy" id="1300222"/>
    <lineage>
        <taxon>Bacteria</taxon>
        <taxon>Bacillati</taxon>
        <taxon>Bacillota</taxon>
        <taxon>Bacilli</taxon>
        <taxon>Bacillales</taxon>
        <taxon>Paenibacillaceae</taxon>
        <taxon>Brevibacillus</taxon>
    </lineage>
</organism>
<keyword evidence="3" id="KW-1003">Cell membrane</keyword>
<evidence type="ECO:0000256" key="5">
    <source>
        <dbReference type="ARBA" id="ARBA00022989"/>
    </source>
</evidence>